<evidence type="ECO:0000313" key="3">
    <source>
        <dbReference type="WBParaSite" id="PEQ_0000714801-mRNA-1"/>
    </source>
</evidence>
<name>A0A914RQP7_PAREQ</name>
<keyword evidence="2" id="KW-1185">Reference proteome</keyword>
<dbReference type="WBParaSite" id="PEQ_0000714801-mRNA-1">
    <property type="protein sequence ID" value="PEQ_0000714801-mRNA-1"/>
    <property type="gene ID" value="PEQ_0000714801"/>
</dbReference>
<dbReference type="AlphaFoldDB" id="A0A914RQP7"/>
<evidence type="ECO:0000256" key="1">
    <source>
        <dbReference type="SAM" id="MobiDB-lite"/>
    </source>
</evidence>
<evidence type="ECO:0000313" key="2">
    <source>
        <dbReference type="Proteomes" id="UP000887564"/>
    </source>
</evidence>
<organism evidence="2 3">
    <name type="scientific">Parascaris equorum</name>
    <name type="common">Equine roundworm</name>
    <dbReference type="NCBI Taxonomy" id="6256"/>
    <lineage>
        <taxon>Eukaryota</taxon>
        <taxon>Metazoa</taxon>
        <taxon>Ecdysozoa</taxon>
        <taxon>Nematoda</taxon>
        <taxon>Chromadorea</taxon>
        <taxon>Rhabditida</taxon>
        <taxon>Spirurina</taxon>
        <taxon>Ascaridomorpha</taxon>
        <taxon>Ascaridoidea</taxon>
        <taxon>Ascarididae</taxon>
        <taxon>Parascaris</taxon>
    </lineage>
</organism>
<protein>
    <submittedName>
        <fullName evidence="3">Uncharacterized protein</fullName>
    </submittedName>
</protein>
<sequence length="62" mass="7133">MPEMRRCSSSTASDSRIREPLSEDELRSRAFITPDDVLRLNKITNEVLHIGYPLNANEMKEV</sequence>
<accession>A0A914RQP7</accession>
<proteinExistence type="predicted"/>
<dbReference type="Proteomes" id="UP000887564">
    <property type="component" value="Unplaced"/>
</dbReference>
<feature type="region of interest" description="Disordered" evidence="1">
    <location>
        <begin position="1"/>
        <end position="21"/>
    </location>
</feature>
<reference evidence="3" key="1">
    <citation type="submission" date="2022-11" db="UniProtKB">
        <authorList>
            <consortium name="WormBaseParasite"/>
        </authorList>
    </citation>
    <scope>IDENTIFICATION</scope>
</reference>